<dbReference type="Proteomes" id="UP000008206">
    <property type="component" value="Chromosome"/>
</dbReference>
<dbReference type="PROSITE" id="PS50943">
    <property type="entry name" value="HTH_CROC1"/>
    <property type="match status" value="1"/>
</dbReference>
<dbReference type="InterPro" id="IPR010982">
    <property type="entry name" value="Lambda_DNA-bd_dom_sf"/>
</dbReference>
<feature type="domain" description="HTH cro/C1-type" evidence="1">
    <location>
        <begin position="16"/>
        <end position="79"/>
    </location>
</feature>
<protein>
    <submittedName>
        <fullName evidence="2">Helix-turn-helix domain protein</fullName>
    </submittedName>
</protein>
<accession>E0UAI2</accession>
<evidence type="ECO:0000313" key="2">
    <source>
        <dbReference type="EMBL" id="ADN12723.1"/>
    </source>
</evidence>
<dbReference type="RefSeq" id="WP_013320833.1">
    <property type="nucleotide sequence ID" value="NC_014501.1"/>
</dbReference>
<organism evidence="2 3">
    <name type="scientific">Gloeothece verrucosa (strain PCC 7822)</name>
    <name type="common">Cyanothece sp. (strain PCC 7822)</name>
    <dbReference type="NCBI Taxonomy" id="497965"/>
    <lineage>
        <taxon>Bacteria</taxon>
        <taxon>Bacillati</taxon>
        <taxon>Cyanobacteriota</taxon>
        <taxon>Cyanophyceae</taxon>
        <taxon>Oscillatoriophycideae</taxon>
        <taxon>Chroococcales</taxon>
        <taxon>Aphanothecaceae</taxon>
        <taxon>Gloeothece</taxon>
        <taxon>Gloeothece verrucosa</taxon>
    </lineage>
</organism>
<dbReference type="Gene3D" id="1.10.260.40">
    <property type="entry name" value="lambda repressor-like DNA-binding domains"/>
    <property type="match status" value="1"/>
</dbReference>
<keyword evidence="3" id="KW-1185">Reference proteome</keyword>
<proteinExistence type="predicted"/>
<dbReference type="OrthoDB" id="9021722at2"/>
<gene>
    <name evidence="2" type="ordered locus">Cyan7822_0690</name>
</gene>
<dbReference type="HOGENOM" id="CLU_1903201_0_0_3"/>
<dbReference type="KEGG" id="cyj:Cyan7822_0690"/>
<dbReference type="AlphaFoldDB" id="E0UAI2"/>
<dbReference type="InterPro" id="IPR001387">
    <property type="entry name" value="Cro/C1-type_HTH"/>
</dbReference>
<sequence>MKASDPRRKKLAELILKKREQELKMSQQEFCEYVERQTGIEVSYGAVQGWEKANGSGTLPKTDNFWAIARITGMTMDELYNYLKGEIKAEEVKMPDFNLDLENLKQKIAVLPPATKIEILNFLQADLFSKLPA</sequence>
<dbReference type="EMBL" id="CP002198">
    <property type="protein sequence ID" value="ADN12723.1"/>
    <property type="molecule type" value="Genomic_DNA"/>
</dbReference>
<dbReference type="GO" id="GO:0003677">
    <property type="term" value="F:DNA binding"/>
    <property type="evidence" value="ECO:0007669"/>
    <property type="project" value="InterPro"/>
</dbReference>
<reference evidence="3" key="1">
    <citation type="journal article" date="2011" name="MBio">
        <title>Novel metabolic attributes of the genus Cyanothece, comprising a group of unicellular nitrogen-fixing Cyanobacteria.</title>
        <authorList>
            <person name="Bandyopadhyay A."/>
            <person name="Elvitigala T."/>
            <person name="Welsh E."/>
            <person name="Stockel J."/>
            <person name="Liberton M."/>
            <person name="Min H."/>
            <person name="Sherman L.A."/>
            <person name="Pakrasi H.B."/>
        </authorList>
    </citation>
    <scope>NUCLEOTIDE SEQUENCE [LARGE SCALE GENOMIC DNA]</scope>
    <source>
        <strain evidence="3">PCC 7822</strain>
    </source>
</reference>
<evidence type="ECO:0000313" key="3">
    <source>
        <dbReference type="Proteomes" id="UP000008206"/>
    </source>
</evidence>
<name>E0UAI2_GLOV7</name>
<evidence type="ECO:0000259" key="1">
    <source>
        <dbReference type="PROSITE" id="PS50943"/>
    </source>
</evidence>